<dbReference type="PANTHER" id="PTHR34305:SF1">
    <property type="entry name" value="SWIM-TYPE DOMAIN-CONTAINING PROTEIN"/>
    <property type="match status" value="1"/>
</dbReference>
<feature type="non-terminal residue" evidence="1">
    <location>
        <position position="108"/>
    </location>
</feature>
<dbReference type="PANTHER" id="PTHR34305">
    <property type="entry name" value="EXPRESSED PROTEIN"/>
    <property type="match status" value="1"/>
</dbReference>
<evidence type="ECO:0000313" key="2">
    <source>
        <dbReference type="Proteomes" id="UP000006514"/>
    </source>
</evidence>
<feature type="non-terminal residue" evidence="1">
    <location>
        <position position="1"/>
    </location>
</feature>
<dbReference type="OrthoDB" id="5598737at2759"/>
<dbReference type="EMBL" id="JH688698">
    <property type="protein sequence ID" value="EJD32737.1"/>
    <property type="molecule type" value="Genomic_DNA"/>
</dbReference>
<sequence length="108" mass="11954">PQVRVRPQYPHLPGDKKVDRSTVTDTGAGGIGCSKFYEAYGKKGLSGGLMAAWCPHLICLGFHFIPVGEGRNDVFSALFTRWETPPKTVVYDFACALAHYCMLREAKF</sequence>
<keyword evidence="2" id="KW-1185">Reference proteome</keyword>
<dbReference type="AlphaFoldDB" id="J0D293"/>
<name>J0D293_AURST</name>
<dbReference type="InParanoid" id="J0D293"/>
<accession>J0D293</accession>
<proteinExistence type="predicted"/>
<gene>
    <name evidence="1" type="ORF">AURDEDRAFT_24485</name>
</gene>
<dbReference type="eggNOG" id="ENOG502S87Y">
    <property type="taxonomic scope" value="Eukaryota"/>
</dbReference>
<dbReference type="Proteomes" id="UP000006514">
    <property type="component" value="Unassembled WGS sequence"/>
</dbReference>
<dbReference type="KEGG" id="adl:AURDEDRAFT_24485"/>
<evidence type="ECO:0000313" key="1">
    <source>
        <dbReference type="EMBL" id="EJD32737.1"/>
    </source>
</evidence>
<reference evidence="2" key="1">
    <citation type="journal article" date="2012" name="Science">
        <title>The Paleozoic origin of enzymatic lignin decomposition reconstructed from 31 fungal genomes.</title>
        <authorList>
            <person name="Floudas D."/>
            <person name="Binder M."/>
            <person name="Riley R."/>
            <person name="Barry K."/>
            <person name="Blanchette R.A."/>
            <person name="Henrissat B."/>
            <person name="Martinez A.T."/>
            <person name="Otillar R."/>
            <person name="Spatafora J.W."/>
            <person name="Yadav J.S."/>
            <person name="Aerts A."/>
            <person name="Benoit I."/>
            <person name="Boyd A."/>
            <person name="Carlson A."/>
            <person name="Copeland A."/>
            <person name="Coutinho P.M."/>
            <person name="de Vries R.P."/>
            <person name="Ferreira P."/>
            <person name="Findley K."/>
            <person name="Foster B."/>
            <person name="Gaskell J."/>
            <person name="Glotzer D."/>
            <person name="Gorecki P."/>
            <person name="Heitman J."/>
            <person name="Hesse C."/>
            <person name="Hori C."/>
            <person name="Igarashi K."/>
            <person name="Jurgens J.A."/>
            <person name="Kallen N."/>
            <person name="Kersten P."/>
            <person name="Kohler A."/>
            <person name="Kuees U."/>
            <person name="Kumar T.K.A."/>
            <person name="Kuo A."/>
            <person name="LaButti K."/>
            <person name="Larrondo L.F."/>
            <person name="Lindquist E."/>
            <person name="Ling A."/>
            <person name="Lombard V."/>
            <person name="Lucas S."/>
            <person name="Lundell T."/>
            <person name="Martin R."/>
            <person name="McLaughlin D.J."/>
            <person name="Morgenstern I."/>
            <person name="Morin E."/>
            <person name="Murat C."/>
            <person name="Nagy L.G."/>
            <person name="Nolan M."/>
            <person name="Ohm R.A."/>
            <person name="Patyshakuliyeva A."/>
            <person name="Rokas A."/>
            <person name="Ruiz-Duenas F.J."/>
            <person name="Sabat G."/>
            <person name="Salamov A."/>
            <person name="Samejima M."/>
            <person name="Schmutz J."/>
            <person name="Slot J.C."/>
            <person name="St John F."/>
            <person name="Stenlid J."/>
            <person name="Sun H."/>
            <person name="Sun S."/>
            <person name="Syed K."/>
            <person name="Tsang A."/>
            <person name="Wiebenga A."/>
            <person name="Young D."/>
            <person name="Pisabarro A."/>
            <person name="Eastwood D.C."/>
            <person name="Martin F."/>
            <person name="Cullen D."/>
            <person name="Grigoriev I.V."/>
            <person name="Hibbett D.S."/>
        </authorList>
    </citation>
    <scope>NUCLEOTIDE SEQUENCE [LARGE SCALE GENOMIC DNA]</scope>
    <source>
        <strain evidence="2">TFB10046</strain>
    </source>
</reference>
<protein>
    <submittedName>
        <fullName evidence="1">Uncharacterized protein</fullName>
    </submittedName>
</protein>
<organism evidence="1 2">
    <name type="scientific">Auricularia subglabra (strain TFB-10046 / SS5)</name>
    <name type="common">White-rot fungus</name>
    <name type="synonym">Auricularia delicata (strain TFB10046)</name>
    <dbReference type="NCBI Taxonomy" id="717982"/>
    <lineage>
        <taxon>Eukaryota</taxon>
        <taxon>Fungi</taxon>
        <taxon>Dikarya</taxon>
        <taxon>Basidiomycota</taxon>
        <taxon>Agaricomycotina</taxon>
        <taxon>Agaricomycetes</taxon>
        <taxon>Auriculariales</taxon>
        <taxon>Auriculariaceae</taxon>
        <taxon>Auricularia</taxon>
    </lineage>
</organism>